<dbReference type="PANTHER" id="PTHR45952">
    <property type="entry name" value="ALUMINUM INDUCED PROTEIN WITH YGL AND LRDR MOTIFS"/>
    <property type="match status" value="1"/>
</dbReference>
<evidence type="ECO:0000313" key="3">
    <source>
        <dbReference type="EMBL" id="KAJ4975217.1"/>
    </source>
</evidence>
<sequence length="198" mass="22163">MLAIFNKTVAHPPQELSSPVSSMKSAKKPNLREEILKDFLSSNPDNSSRCPSLMLRSLLTFVLNEPTPSKIRVWIVQEHQRSHARHRSLPYPARQGPYPADQDSDGRMKLHWGVVDDGSLVISDDLEMIKTSCGKSFAPFPTGCIFHSEGGLMSFEHPMNKVKPMPRVDSEGVMCEANFKVDVLFRINTMPRVGSEAN</sequence>
<evidence type="ECO:0000256" key="1">
    <source>
        <dbReference type="SAM" id="MobiDB-lite"/>
    </source>
</evidence>
<organism evidence="3 4">
    <name type="scientific">Protea cynaroides</name>
    <dbReference type="NCBI Taxonomy" id="273540"/>
    <lineage>
        <taxon>Eukaryota</taxon>
        <taxon>Viridiplantae</taxon>
        <taxon>Streptophyta</taxon>
        <taxon>Embryophyta</taxon>
        <taxon>Tracheophyta</taxon>
        <taxon>Spermatophyta</taxon>
        <taxon>Magnoliopsida</taxon>
        <taxon>Proteales</taxon>
        <taxon>Proteaceae</taxon>
        <taxon>Protea</taxon>
    </lineage>
</organism>
<dbReference type="PANTHER" id="PTHR45952:SF2">
    <property type="entry name" value="OS04G0679400 PROTEIN"/>
    <property type="match status" value="1"/>
</dbReference>
<gene>
    <name evidence="3" type="ORF">NE237_000323</name>
</gene>
<comment type="caution">
    <text evidence="3">The sequence shown here is derived from an EMBL/GenBank/DDBJ whole genome shotgun (WGS) entry which is preliminary data.</text>
</comment>
<evidence type="ECO:0000313" key="4">
    <source>
        <dbReference type="Proteomes" id="UP001141806"/>
    </source>
</evidence>
<dbReference type="InterPro" id="IPR024286">
    <property type="entry name" value="DUF3700"/>
</dbReference>
<accession>A0A9Q0KQZ5</accession>
<feature type="region of interest" description="Disordered" evidence="1">
    <location>
        <begin position="1"/>
        <end position="28"/>
    </location>
</feature>
<dbReference type="Proteomes" id="UP001141806">
    <property type="component" value="Unassembled WGS sequence"/>
</dbReference>
<proteinExistence type="predicted"/>
<dbReference type="EMBL" id="JAMYWD010000003">
    <property type="protein sequence ID" value="KAJ4975217.1"/>
    <property type="molecule type" value="Genomic_DNA"/>
</dbReference>
<dbReference type="InterPro" id="IPR044828">
    <property type="entry name" value="TSJT1-like"/>
</dbReference>
<feature type="domain" description="DUF3700" evidence="2">
    <location>
        <begin position="2"/>
        <end position="181"/>
    </location>
</feature>
<protein>
    <recommendedName>
        <fullName evidence="2">DUF3700 domain-containing protein</fullName>
    </recommendedName>
</protein>
<name>A0A9Q0KQZ5_9MAGN</name>
<feature type="compositionally biased region" description="Polar residues" evidence="1">
    <location>
        <begin position="15"/>
        <end position="24"/>
    </location>
</feature>
<keyword evidence="4" id="KW-1185">Reference proteome</keyword>
<dbReference type="OrthoDB" id="2019121at2759"/>
<dbReference type="SMART" id="SM01172">
    <property type="entry name" value="DUF3700"/>
    <property type="match status" value="1"/>
</dbReference>
<dbReference type="AlphaFoldDB" id="A0A9Q0KQZ5"/>
<evidence type="ECO:0000259" key="2">
    <source>
        <dbReference type="SMART" id="SM01172"/>
    </source>
</evidence>
<reference evidence="3" key="1">
    <citation type="journal article" date="2023" name="Plant J.">
        <title>The genome of the king protea, Protea cynaroides.</title>
        <authorList>
            <person name="Chang J."/>
            <person name="Duong T.A."/>
            <person name="Schoeman C."/>
            <person name="Ma X."/>
            <person name="Roodt D."/>
            <person name="Barker N."/>
            <person name="Li Z."/>
            <person name="Van de Peer Y."/>
            <person name="Mizrachi E."/>
        </authorList>
    </citation>
    <scope>NUCLEOTIDE SEQUENCE</scope>
    <source>
        <tissue evidence="3">Young leaves</tissue>
    </source>
</reference>
<dbReference type="Pfam" id="PF12481">
    <property type="entry name" value="DUF3700"/>
    <property type="match status" value="2"/>
</dbReference>